<dbReference type="EC" id="2.4.2.14" evidence="7"/>
<feature type="domain" description="Glutamine amidotransferase type-2" evidence="12">
    <location>
        <begin position="19"/>
        <end position="243"/>
    </location>
</feature>
<keyword evidence="6 7" id="KW-0315">Glutamine amidotransferase</keyword>
<dbReference type="InterPro" id="IPR017932">
    <property type="entry name" value="GATase_2_dom"/>
</dbReference>
<evidence type="ECO:0000256" key="9">
    <source>
        <dbReference type="PIRSR" id="PIRSR000485-1"/>
    </source>
</evidence>
<organism evidence="13 14">
    <name type="scientific">Ruminococcus bromii</name>
    <dbReference type="NCBI Taxonomy" id="40518"/>
    <lineage>
        <taxon>Bacteria</taxon>
        <taxon>Bacillati</taxon>
        <taxon>Bacillota</taxon>
        <taxon>Clostridia</taxon>
        <taxon>Eubacteriales</taxon>
        <taxon>Oscillospiraceae</taxon>
        <taxon>Ruminococcus</taxon>
    </lineage>
</organism>
<dbReference type="Gene3D" id="3.40.50.2020">
    <property type="match status" value="1"/>
</dbReference>
<comment type="cofactor">
    <cofactor evidence="7 11">
        <name>[4Fe-4S] cluster</name>
        <dbReference type="ChEBI" id="CHEBI:49883"/>
    </cofactor>
    <text evidence="7 11">Binds 1 [4Fe-4S] cluster per subunit.</text>
</comment>
<dbReference type="Gene3D" id="3.60.20.10">
    <property type="entry name" value="Glutamine Phosphoribosylpyrophosphate, subunit 1, domain 1"/>
    <property type="match status" value="1"/>
</dbReference>
<evidence type="ECO:0000256" key="11">
    <source>
        <dbReference type="PIRSR" id="PIRSR000485-3"/>
    </source>
</evidence>
<evidence type="ECO:0000256" key="7">
    <source>
        <dbReference type="HAMAP-Rule" id="MF_01931"/>
    </source>
</evidence>
<dbReference type="InterPro" id="IPR000836">
    <property type="entry name" value="PRTase_dom"/>
</dbReference>
<keyword evidence="7 11" id="KW-0411">Iron-sulfur</keyword>
<dbReference type="Pfam" id="PF00156">
    <property type="entry name" value="Pribosyltran"/>
    <property type="match status" value="1"/>
</dbReference>
<dbReference type="InterPro" id="IPR005854">
    <property type="entry name" value="PurF"/>
</dbReference>
<dbReference type="PANTHER" id="PTHR11907">
    <property type="entry name" value="AMIDOPHOSPHORIBOSYLTRANSFERASE"/>
    <property type="match status" value="1"/>
</dbReference>
<evidence type="ECO:0000313" key="13">
    <source>
        <dbReference type="EMBL" id="PKD32501.1"/>
    </source>
</evidence>
<dbReference type="PROSITE" id="PS51278">
    <property type="entry name" value="GATASE_TYPE_2"/>
    <property type="match status" value="1"/>
</dbReference>
<protein>
    <recommendedName>
        <fullName evidence="7">Amidophosphoribosyltransferase</fullName>
        <shortName evidence="7">ATase</shortName>
        <ecNumber evidence="7">2.4.2.14</ecNumber>
    </recommendedName>
    <alternativeName>
        <fullName evidence="7">Glutamine phosphoribosylpyrophosphate amidotransferase</fullName>
        <shortName evidence="7">GPATase</shortName>
    </alternativeName>
</protein>
<feature type="binding site" evidence="7 10">
    <location>
        <position position="368"/>
    </location>
    <ligand>
        <name>Mg(2+)</name>
        <dbReference type="ChEBI" id="CHEBI:18420"/>
    </ligand>
</feature>
<dbReference type="NCBIfam" id="TIGR01134">
    <property type="entry name" value="purF"/>
    <property type="match status" value="1"/>
</dbReference>
<feature type="binding site" evidence="7 10">
    <location>
        <position position="369"/>
    </location>
    <ligand>
        <name>Mg(2+)</name>
        <dbReference type="ChEBI" id="CHEBI:18420"/>
    </ligand>
</feature>
<reference evidence="13" key="1">
    <citation type="journal article" date="2018" name="Environ. Microbiol.">
        <title>Sporulation capability and amylosome conservation among diverse human colonic and rumen isolates of the keystone starch-degrader Ruminococcus bromii.</title>
        <authorList>
            <person name="Mukhopadhya I."/>
            <person name="Morais S."/>
            <person name="Laverde-Gomez J."/>
            <person name="Sheridan P.O."/>
            <person name="Walker A.W."/>
            <person name="Kelly W."/>
            <person name="Klieve A.V."/>
            <person name="Ouwerkerk D."/>
            <person name="Duncan S.H."/>
            <person name="Louis P."/>
            <person name="Koropatkin N."/>
            <person name="Cockburn D."/>
            <person name="Kibler R."/>
            <person name="Cooper P.J."/>
            <person name="Sandoval C."/>
            <person name="Crost E."/>
            <person name="Juge N."/>
            <person name="Bayer E.A."/>
            <person name="Flint H.J."/>
        </authorList>
    </citation>
    <scope>NUCLEOTIDE SEQUENCE [LARGE SCALE GENOMIC DNA]</scope>
    <source>
        <strain evidence="13">ATCC 27255</strain>
    </source>
</reference>
<dbReference type="GO" id="GO:0004044">
    <property type="term" value="F:amidophosphoribosyltransferase activity"/>
    <property type="evidence" value="ECO:0007669"/>
    <property type="project" value="UniProtKB-UniRule"/>
</dbReference>
<feature type="active site" description="Nucleophile" evidence="7 9">
    <location>
        <position position="19"/>
    </location>
</feature>
<evidence type="ECO:0000256" key="4">
    <source>
        <dbReference type="ARBA" id="ARBA00022679"/>
    </source>
</evidence>
<feature type="binding site" evidence="7 11">
    <location>
        <position position="456"/>
    </location>
    <ligand>
        <name>[4Fe-4S] cluster</name>
        <dbReference type="ChEBI" id="CHEBI:49883"/>
    </ligand>
</feature>
<evidence type="ECO:0000256" key="10">
    <source>
        <dbReference type="PIRSR" id="PIRSR000485-2"/>
    </source>
</evidence>
<keyword evidence="7 10" id="KW-0460">Magnesium</keyword>
<comment type="pathway">
    <text evidence="1 7 8">Purine metabolism; IMP biosynthesis via de novo pathway; N(1)-(5-phospho-D-ribosyl)glycinamide from 5-phospho-alpha-D-ribose 1-diphosphate: step 1/2.</text>
</comment>
<keyword evidence="7 10" id="KW-0479">Metal-binding</keyword>
<dbReference type="EMBL" id="NNSR01000026">
    <property type="protein sequence ID" value="PKD32501.1"/>
    <property type="molecule type" value="Genomic_DNA"/>
</dbReference>
<dbReference type="SUPFAM" id="SSF53271">
    <property type="entry name" value="PRTase-like"/>
    <property type="match status" value="1"/>
</dbReference>
<accession>A0A2N0UZT9</accession>
<dbReference type="CDD" id="cd06223">
    <property type="entry name" value="PRTases_typeI"/>
    <property type="match status" value="1"/>
</dbReference>
<dbReference type="GO" id="GO:0009113">
    <property type="term" value="P:purine nucleobase biosynthetic process"/>
    <property type="evidence" value="ECO:0007669"/>
    <property type="project" value="UniProtKB-UniRule"/>
</dbReference>
<dbReference type="Pfam" id="PF13537">
    <property type="entry name" value="GATase_7"/>
    <property type="match status" value="1"/>
</dbReference>
<dbReference type="InterPro" id="IPR029055">
    <property type="entry name" value="Ntn_hydrolases_N"/>
</dbReference>
<dbReference type="PIRSF" id="PIRSF000485">
    <property type="entry name" value="Amd_phspho_trans"/>
    <property type="match status" value="1"/>
</dbReference>
<evidence type="ECO:0000259" key="12">
    <source>
        <dbReference type="PROSITE" id="PS51278"/>
    </source>
</evidence>
<keyword evidence="14" id="KW-1185">Reference proteome</keyword>
<feature type="binding site" evidence="7 11">
    <location>
        <position position="459"/>
    </location>
    <ligand>
        <name>[4Fe-4S] cluster</name>
        <dbReference type="ChEBI" id="CHEBI:49883"/>
    </ligand>
</feature>
<evidence type="ECO:0000256" key="3">
    <source>
        <dbReference type="ARBA" id="ARBA00022676"/>
    </source>
</evidence>
<evidence type="ECO:0000313" key="14">
    <source>
        <dbReference type="Proteomes" id="UP000233425"/>
    </source>
</evidence>
<sequence length="484" mass="53220">MIKNYVDIDTKLDKVNDECGVFGIYRNDDDIDVVAAANDALFSLQHRGQQSAGITVNKDGEFTTVKELGMVSEIFTPKALEKLPNGKIAVGHVRYTSSESLDRASNQPLVMRYIQGSIGIASNGSITNFNEIRQELETGGAVFQSNSNAEIMAYVIATERCVTDTLEDAVLSSMRKLKGAYSTVICAPSRLIGFRDMHGFRPLCIGKLKNSWIFTSESCVIDSLGGEFVRDVEPGEMVVVDEEGFHSYKLKLLPDKTSFCLFEYVYIARPDSVINGVCVHNARFKAGELLYDEFPIDADMVCGVPDSGLIAAQGYAKASGIPFSTGFVKNKYIGRTVGSGKDKKKRLLRTRLTALKANVKGKRVVIIDDSIVRGETSKHIVRLMREAGAAEVHMLISSPPFVCPCYFGVDIHDKESLIANKLTTSEICEYIGADSLGYLSINSLRKIAEGANIEFCDGCFTGSYDAEIPRTIFVDKYAKKINRK</sequence>
<dbReference type="UniPathway" id="UPA00074">
    <property type="reaction ID" value="UER00124"/>
</dbReference>
<feature type="binding site" evidence="7 11">
    <location>
        <position position="405"/>
    </location>
    <ligand>
        <name>[4Fe-4S] cluster</name>
        <dbReference type="ChEBI" id="CHEBI:49883"/>
    </ligand>
</feature>
<comment type="catalytic activity">
    <reaction evidence="7 8">
        <text>5-phospho-beta-D-ribosylamine + L-glutamate + diphosphate = 5-phospho-alpha-D-ribose 1-diphosphate + L-glutamine + H2O</text>
        <dbReference type="Rhea" id="RHEA:14905"/>
        <dbReference type="ChEBI" id="CHEBI:15377"/>
        <dbReference type="ChEBI" id="CHEBI:29985"/>
        <dbReference type="ChEBI" id="CHEBI:33019"/>
        <dbReference type="ChEBI" id="CHEBI:58017"/>
        <dbReference type="ChEBI" id="CHEBI:58359"/>
        <dbReference type="ChEBI" id="CHEBI:58681"/>
        <dbReference type="EC" id="2.4.2.14"/>
    </reaction>
</comment>
<comment type="function">
    <text evidence="7">Catalyzes the formation of phosphoribosylamine from phosphoribosylpyrophosphate (PRPP) and glutamine.</text>
</comment>
<dbReference type="InterPro" id="IPR029057">
    <property type="entry name" value="PRTase-like"/>
</dbReference>
<comment type="similarity">
    <text evidence="2 7 8">In the C-terminal section; belongs to the purine/pyrimidine phosphoribosyltransferase family.</text>
</comment>
<dbReference type="GO" id="GO:0006189">
    <property type="term" value="P:'de novo' IMP biosynthetic process"/>
    <property type="evidence" value="ECO:0007669"/>
    <property type="project" value="UniProtKB-UniRule"/>
</dbReference>
<feature type="binding site" evidence="7 10">
    <location>
        <position position="307"/>
    </location>
    <ligand>
        <name>Mg(2+)</name>
        <dbReference type="ChEBI" id="CHEBI:18420"/>
    </ligand>
</feature>
<keyword evidence="7 11" id="KW-0408">Iron</keyword>
<gene>
    <name evidence="13" type="primary">purF_2</name>
    <name evidence="7" type="synonym">purF</name>
    <name evidence="13" type="ORF">RBATCC27255_00452</name>
</gene>
<evidence type="ECO:0000256" key="6">
    <source>
        <dbReference type="ARBA" id="ARBA00022962"/>
    </source>
</evidence>
<keyword evidence="7" id="KW-0004">4Fe-4S</keyword>
<keyword evidence="4 7" id="KW-0808">Transferase</keyword>
<dbReference type="Proteomes" id="UP000233425">
    <property type="component" value="Unassembled WGS sequence"/>
</dbReference>
<dbReference type="GO" id="GO:0000287">
    <property type="term" value="F:magnesium ion binding"/>
    <property type="evidence" value="ECO:0007669"/>
    <property type="project" value="UniProtKB-UniRule"/>
</dbReference>
<dbReference type="GO" id="GO:0051539">
    <property type="term" value="F:4 iron, 4 sulfur cluster binding"/>
    <property type="evidence" value="ECO:0007669"/>
    <property type="project" value="UniProtKB-KW"/>
</dbReference>
<dbReference type="SUPFAM" id="SSF56235">
    <property type="entry name" value="N-terminal nucleophile aminohydrolases (Ntn hydrolases)"/>
    <property type="match status" value="1"/>
</dbReference>
<keyword evidence="3 7" id="KW-0328">Glycosyltransferase</keyword>
<evidence type="ECO:0000256" key="5">
    <source>
        <dbReference type="ARBA" id="ARBA00022755"/>
    </source>
</evidence>
<name>A0A2N0UZT9_9FIRM</name>
<keyword evidence="5 7" id="KW-0658">Purine biosynthesis</keyword>
<dbReference type="AlphaFoldDB" id="A0A2N0UZT9"/>
<comment type="cofactor">
    <cofactor evidence="7 10">
        <name>Mg(2+)</name>
        <dbReference type="ChEBI" id="CHEBI:18420"/>
    </cofactor>
    <text evidence="7 10">Binds 1 Mg(2+) ion per subunit.</text>
</comment>
<evidence type="ECO:0000256" key="8">
    <source>
        <dbReference type="PIRNR" id="PIRNR000485"/>
    </source>
</evidence>
<evidence type="ECO:0000256" key="1">
    <source>
        <dbReference type="ARBA" id="ARBA00005209"/>
    </source>
</evidence>
<feature type="binding site" evidence="7 11">
    <location>
        <position position="260"/>
    </location>
    <ligand>
        <name>[4Fe-4S] cluster</name>
        <dbReference type="ChEBI" id="CHEBI:49883"/>
    </ligand>
</feature>
<proteinExistence type="inferred from homology"/>
<comment type="caution">
    <text evidence="13">The sequence shown here is derived from an EMBL/GenBank/DDBJ whole genome shotgun (WGS) entry which is preliminary data.</text>
</comment>
<dbReference type="RefSeq" id="WP_101028556.1">
    <property type="nucleotide sequence ID" value="NZ_CABMMZ010000026.1"/>
</dbReference>
<evidence type="ECO:0000256" key="2">
    <source>
        <dbReference type="ARBA" id="ARBA00010138"/>
    </source>
</evidence>
<dbReference type="HAMAP" id="MF_01931">
    <property type="entry name" value="PurF"/>
    <property type="match status" value="1"/>
</dbReference>